<name>A0A9P5HFQ8_9HYPO</name>
<dbReference type="Proteomes" id="UP000722485">
    <property type="component" value="Unassembled WGS sequence"/>
</dbReference>
<reference evidence="2" key="1">
    <citation type="submission" date="2020-03" db="EMBL/GenBank/DDBJ databases">
        <title>Draft Genome Sequence of Cylindrodendrum hubeiense.</title>
        <authorList>
            <person name="Buettner E."/>
            <person name="Kellner H."/>
        </authorList>
    </citation>
    <scope>NUCLEOTIDE SEQUENCE</scope>
    <source>
        <strain evidence="2">IHI 201604</strain>
    </source>
</reference>
<dbReference type="AlphaFoldDB" id="A0A9P5HFQ8"/>
<evidence type="ECO:0000313" key="2">
    <source>
        <dbReference type="EMBL" id="KAF7553606.1"/>
    </source>
</evidence>
<protein>
    <submittedName>
        <fullName evidence="2">Uncharacterized protein</fullName>
    </submittedName>
</protein>
<evidence type="ECO:0000256" key="1">
    <source>
        <dbReference type="SAM" id="MobiDB-lite"/>
    </source>
</evidence>
<keyword evidence="3" id="KW-1185">Reference proteome</keyword>
<accession>A0A9P5HFQ8</accession>
<comment type="caution">
    <text evidence="2">The sequence shown here is derived from an EMBL/GenBank/DDBJ whole genome shotgun (WGS) entry which is preliminary data.</text>
</comment>
<evidence type="ECO:0000313" key="3">
    <source>
        <dbReference type="Proteomes" id="UP000722485"/>
    </source>
</evidence>
<feature type="region of interest" description="Disordered" evidence="1">
    <location>
        <begin position="1"/>
        <end position="42"/>
    </location>
</feature>
<gene>
    <name evidence="2" type="ORF">G7Z17_g3511</name>
</gene>
<feature type="compositionally biased region" description="Polar residues" evidence="1">
    <location>
        <begin position="1"/>
        <end position="10"/>
    </location>
</feature>
<sequence>MVFSPNSTRRLSAADPAETERGPGPEQRVGIPVQARDQRPDEMRCNEMQRDGTAYKSHLRLAFPMGDSPEWVLAVNATSPRSLLQRWMHLSSSGTREWNSWLAGAAELNESSAENGDRSAIDTAPQWAAEESHEGCGEVVFLLRRMVVYIKATKLGAHGTVVVMLTQELCNENERHTAGSALQSRLMCWVVWIYHQIVHPAERRAAS</sequence>
<dbReference type="EMBL" id="JAANBB010000043">
    <property type="protein sequence ID" value="KAF7553606.1"/>
    <property type="molecule type" value="Genomic_DNA"/>
</dbReference>
<proteinExistence type="predicted"/>
<organism evidence="2 3">
    <name type="scientific">Cylindrodendrum hubeiense</name>
    <dbReference type="NCBI Taxonomy" id="595255"/>
    <lineage>
        <taxon>Eukaryota</taxon>
        <taxon>Fungi</taxon>
        <taxon>Dikarya</taxon>
        <taxon>Ascomycota</taxon>
        <taxon>Pezizomycotina</taxon>
        <taxon>Sordariomycetes</taxon>
        <taxon>Hypocreomycetidae</taxon>
        <taxon>Hypocreales</taxon>
        <taxon>Nectriaceae</taxon>
        <taxon>Cylindrodendrum</taxon>
    </lineage>
</organism>